<evidence type="ECO:0000313" key="1">
    <source>
        <dbReference type="EMBL" id="PWR20517.1"/>
    </source>
</evidence>
<name>A0A317E0B7_9PROT</name>
<gene>
    <name evidence="1" type="ORF">DKG75_10945</name>
</gene>
<dbReference type="Proteomes" id="UP000246077">
    <property type="component" value="Unassembled WGS sequence"/>
</dbReference>
<dbReference type="AlphaFoldDB" id="A0A317E0B7"/>
<sequence length="62" mass="7144">MKFRVQIKVFHGRDRILTEFRIPGTARKGDVAYPSVEPNLDLSDLLPIGIEFAPQIHWKIRG</sequence>
<keyword evidence="2" id="KW-1185">Reference proteome</keyword>
<protein>
    <submittedName>
        <fullName evidence="1">Uncharacterized protein</fullName>
    </submittedName>
</protein>
<accession>A0A317E0B7</accession>
<evidence type="ECO:0000313" key="2">
    <source>
        <dbReference type="Proteomes" id="UP000246077"/>
    </source>
</evidence>
<reference evidence="2" key="1">
    <citation type="submission" date="2018-05" db="EMBL/GenBank/DDBJ databases">
        <title>Zavarzinia sp. HR-AS.</title>
        <authorList>
            <person name="Lee Y."/>
            <person name="Jeon C.O."/>
        </authorList>
    </citation>
    <scope>NUCLEOTIDE SEQUENCE [LARGE SCALE GENOMIC DNA]</scope>
    <source>
        <strain evidence="2">DSM 1231</strain>
    </source>
</reference>
<organism evidence="1 2">
    <name type="scientific">Zavarzinia compransoris</name>
    <dbReference type="NCBI Taxonomy" id="1264899"/>
    <lineage>
        <taxon>Bacteria</taxon>
        <taxon>Pseudomonadati</taxon>
        <taxon>Pseudomonadota</taxon>
        <taxon>Alphaproteobacteria</taxon>
        <taxon>Rhodospirillales</taxon>
        <taxon>Zavarziniaceae</taxon>
        <taxon>Zavarzinia</taxon>
    </lineage>
</organism>
<proteinExistence type="predicted"/>
<dbReference type="EMBL" id="QGLF01000003">
    <property type="protein sequence ID" value="PWR20517.1"/>
    <property type="molecule type" value="Genomic_DNA"/>
</dbReference>
<comment type="caution">
    <text evidence="1">The sequence shown here is derived from an EMBL/GenBank/DDBJ whole genome shotgun (WGS) entry which is preliminary data.</text>
</comment>